<dbReference type="RefSeq" id="WP_039610178.1">
    <property type="nucleotide sequence ID" value="NZ_JWIC01000006.1"/>
</dbReference>
<dbReference type="Gene3D" id="3.30.70.100">
    <property type="match status" value="1"/>
</dbReference>
<dbReference type="OrthoDB" id="5296554at2"/>
<dbReference type="SUPFAM" id="SSF54909">
    <property type="entry name" value="Dimeric alpha+beta barrel"/>
    <property type="match status" value="1"/>
</dbReference>
<dbReference type="InterPro" id="IPR011008">
    <property type="entry name" value="Dimeric_a/b-barrel"/>
</dbReference>
<accession>A0A0C1Q8W5</accession>
<sequence>MSKYEMLVGLEVIDDVVYSEYRAAMKPILTAMGGEFGYDFRVSEVLKSEVEDKINRVFTIRFPNKNIMSAFFDDPEYQAIKAQYFSPSVGSFTIIRGYEIN</sequence>
<protein>
    <recommendedName>
        <fullName evidence="1">DUF1330 domain-containing protein</fullName>
    </recommendedName>
</protein>
<gene>
    <name evidence="2" type="ORF">JF50_13545</name>
</gene>
<reference evidence="2 3" key="1">
    <citation type="submission" date="2014-12" db="EMBL/GenBank/DDBJ databases">
        <title>Draft Genome Sequence of Pseudoalteromonas luteoviolacea HI1.</title>
        <authorList>
            <person name="Asahina A.Y."/>
            <person name="Hadfield M.G."/>
        </authorList>
    </citation>
    <scope>NUCLEOTIDE SEQUENCE [LARGE SCALE GENOMIC DNA]</scope>
    <source>
        <strain evidence="2 3">HI1</strain>
    </source>
</reference>
<dbReference type="InterPro" id="IPR010753">
    <property type="entry name" value="DUF1330"/>
</dbReference>
<dbReference type="EMBL" id="JWIC01000006">
    <property type="protein sequence ID" value="KID57096.1"/>
    <property type="molecule type" value="Genomic_DNA"/>
</dbReference>
<evidence type="ECO:0000259" key="1">
    <source>
        <dbReference type="Pfam" id="PF07045"/>
    </source>
</evidence>
<name>A0A0C1Q8W5_9GAMM</name>
<dbReference type="Proteomes" id="UP000031327">
    <property type="component" value="Unassembled WGS sequence"/>
</dbReference>
<evidence type="ECO:0000313" key="3">
    <source>
        <dbReference type="Proteomes" id="UP000031327"/>
    </source>
</evidence>
<evidence type="ECO:0000313" key="2">
    <source>
        <dbReference type="EMBL" id="KID57096.1"/>
    </source>
</evidence>
<comment type="caution">
    <text evidence="2">The sequence shown here is derived from an EMBL/GenBank/DDBJ whole genome shotgun (WGS) entry which is preliminary data.</text>
</comment>
<organism evidence="2 3">
    <name type="scientific">Pseudoalteromonas luteoviolacea</name>
    <dbReference type="NCBI Taxonomy" id="43657"/>
    <lineage>
        <taxon>Bacteria</taxon>
        <taxon>Pseudomonadati</taxon>
        <taxon>Pseudomonadota</taxon>
        <taxon>Gammaproteobacteria</taxon>
        <taxon>Alteromonadales</taxon>
        <taxon>Pseudoalteromonadaceae</taxon>
        <taxon>Pseudoalteromonas</taxon>
    </lineage>
</organism>
<proteinExistence type="predicted"/>
<dbReference type="Pfam" id="PF07045">
    <property type="entry name" value="DUF1330"/>
    <property type="match status" value="1"/>
</dbReference>
<dbReference type="AlphaFoldDB" id="A0A0C1Q8W5"/>
<feature type="domain" description="DUF1330" evidence="1">
    <location>
        <begin position="8"/>
        <end position="98"/>
    </location>
</feature>